<accession>A0A2N9GXP8</accession>
<dbReference type="AlphaFoldDB" id="A0A2N9GXP8"/>
<proteinExistence type="predicted"/>
<gene>
    <name evidence="2" type="ORF">FSB_LOCUS32023</name>
</gene>
<reference evidence="2" key="1">
    <citation type="submission" date="2018-02" db="EMBL/GenBank/DDBJ databases">
        <authorList>
            <person name="Cohen D.B."/>
            <person name="Kent A.D."/>
        </authorList>
    </citation>
    <scope>NUCLEOTIDE SEQUENCE</scope>
</reference>
<evidence type="ECO:0008006" key="3">
    <source>
        <dbReference type="Google" id="ProtNLM"/>
    </source>
</evidence>
<feature type="region of interest" description="Disordered" evidence="1">
    <location>
        <begin position="39"/>
        <end position="99"/>
    </location>
</feature>
<evidence type="ECO:0000256" key="1">
    <source>
        <dbReference type="SAM" id="MobiDB-lite"/>
    </source>
</evidence>
<evidence type="ECO:0000313" key="2">
    <source>
        <dbReference type="EMBL" id="SPD04141.1"/>
    </source>
</evidence>
<organism evidence="2">
    <name type="scientific">Fagus sylvatica</name>
    <name type="common">Beechnut</name>
    <dbReference type="NCBI Taxonomy" id="28930"/>
    <lineage>
        <taxon>Eukaryota</taxon>
        <taxon>Viridiplantae</taxon>
        <taxon>Streptophyta</taxon>
        <taxon>Embryophyta</taxon>
        <taxon>Tracheophyta</taxon>
        <taxon>Spermatophyta</taxon>
        <taxon>Magnoliopsida</taxon>
        <taxon>eudicotyledons</taxon>
        <taxon>Gunneridae</taxon>
        <taxon>Pentapetalae</taxon>
        <taxon>rosids</taxon>
        <taxon>fabids</taxon>
        <taxon>Fagales</taxon>
        <taxon>Fagaceae</taxon>
        <taxon>Fagus</taxon>
    </lineage>
</organism>
<sequence length="284" mass="32511">MVGETNGPNEHEVWMVASEHKLDNLLAFVHMIVKRDAEMGNQKRKDGKSTNGEVSEGRPHINMDPLPRPPTPPKPKGRDSQLDMPPKFKVSKLEKNNGRDDPKIHLQMYCWKMAQYANNEPLMIQTFQGTLTGHTAEWYSKLKKISHWKGLADTFQAQYGFNSQIKLDCFGPQRMEEKSVEERIEDAVKTKEKMDMPALMALVEQIAKRTLVEKNEGEVQMIAKNDGKWRRTLPCYTHLESAKLGSDSTSSQGAQDLNDLLGLLKGAVFKRSQWRNLRQLHQDR</sequence>
<name>A0A2N9GXP8_FAGSY</name>
<protein>
    <recommendedName>
        <fullName evidence="3">Retrotransposon gag domain-containing protein</fullName>
    </recommendedName>
</protein>
<feature type="compositionally biased region" description="Basic and acidic residues" evidence="1">
    <location>
        <begin position="39"/>
        <end position="48"/>
    </location>
</feature>
<dbReference type="EMBL" id="OIVN01002498">
    <property type="protein sequence ID" value="SPD04141.1"/>
    <property type="molecule type" value="Genomic_DNA"/>
</dbReference>